<dbReference type="EMBL" id="LAJG01000005">
    <property type="protein sequence ID" value="KKB81002.1"/>
    <property type="molecule type" value="Genomic_DNA"/>
</dbReference>
<protein>
    <submittedName>
        <fullName evidence="1">Uncharacterized protein</fullName>
    </submittedName>
</protein>
<reference evidence="1 2" key="1">
    <citation type="submission" date="2015-03" db="EMBL/GenBank/DDBJ databases">
        <authorList>
            <person name="Hassan Y.I."/>
            <person name="Lepp D."/>
            <person name="Zhou T."/>
        </authorList>
    </citation>
    <scope>NUCLEOTIDE SEQUENCE [LARGE SCALE GENOMIC DNA]</scope>
    <source>
        <strain evidence="1 2">GH2-10</strain>
    </source>
</reference>
<evidence type="ECO:0000313" key="2">
    <source>
        <dbReference type="Proteomes" id="UP000033514"/>
    </source>
</evidence>
<dbReference type="RefSeq" id="WP_046141350.1">
    <property type="nucleotide sequence ID" value="NZ_LAJG01000005.1"/>
</dbReference>
<evidence type="ECO:0000313" key="1">
    <source>
        <dbReference type="EMBL" id="KKB81002.1"/>
    </source>
</evidence>
<comment type="caution">
    <text evidence="1">The sequence shown here is derived from an EMBL/GenBank/DDBJ whole genome shotgun (WGS) entry which is preliminary data.</text>
</comment>
<dbReference type="PATRIC" id="fig|361041.3.peg.3821"/>
<name>A0A0F5LHE8_9HYPH</name>
<dbReference type="OrthoDB" id="8458537at2"/>
<dbReference type="Proteomes" id="UP000033514">
    <property type="component" value="Unassembled WGS sequence"/>
</dbReference>
<proteinExistence type="predicted"/>
<gene>
    <name evidence="1" type="ORF">VW35_02185</name>
</gene>
<organism evidence="1 2">
    <name type="scientific">Devosia soli</name>
    <dbReference type="NCBI Taxonomy" id="361041"/>
    <lineage>
        <taxon>Bacteria</taxon>
        <taxon>Pseudomonadati</taxon>
        <taxon>Pseudomonadota</taxon>
        <taxon>Alphaproteobacteria</taxon>
        <taxon>Hyphomicrobiales</taxon>
        <taxon>Devosiaceae</taxon>
        <taxon>Devosia</taxon>
    </lineage>
</organism>
<keyword evidence="2" id="KW-1185">Reference proteome</keyword>
<sequence>MRRTIISAVVGGALAVGVMAGADWFQNLRAAAAFAEMQQASPGDWLELSSFQVRDAVLPDEPKLRFVGTPTLDLLIRVAVSPRETTTGNVVCSGGGPTVLYEGGVPVTVDSQLSRLAGLDSCQFPPGRYRVRLSFLMTEPGTQISKTLLVETEDLEVIAAP</sequence>
<dbReference type="STRING" id="361041.VW35_02185"/>
<dbReference type="AlphaFoldDB" id="A0A0F5LHE8"/>
<accession>A0A0F5LHE8</accession>